<name>A0A679J884_VARPD</name>
<dbReference type="Gene3D" id="1.10.720.30">
    <property type="entry name" value="SAP domain"/>
    <property type="match status" value="1"/>
</dbReference>
<sequence length="111" mass="12424">MTNDAPAPVPAPAATSDTQPAKPARQAQPRNPLHGLTLEAIVTALADHYGWEQLSELVPIRCFAIDPSVGSSLKFLRKTPWAREKVESLYLFMLREQRREQQQPQGRQPLP</sequence>
<accession>A0A679J884</accession>
<protein>
    <submittedName>
        <fullName evidence="2">DNA-binding protein</fullName>
    </submittedName>
</protein>
<dbReference type="GO" id="GO:0003677">
    <property type="term" value="F:DNA binding"/>
    <property type="evidence" value="ECO:0007669"/>
    <property type="project" value="UniProtKB-KW"/>
</dbReference>
<dbReference type="AlphaFoldDB" id="A0A679J884"/>
<dbReference type="RefSeq" id="WP_339091725.1">
    <property type="nucleotide sequence ID" value="NZ_LR743507.1"/>
</dbReference>
<evidence type="ECO:0000313" key="2">
    <source>
        <dbReference type="EMBL" id="CAA2107331.1"/>
    </source>
</evidence>
<dbReference type="InterPro" id="IPR018668">
    <property type="entry name" value="DNA-binding_VF530-like"/>
</dbReference>
<dbReference type="Pfam" id="PF09905">
    <property type="entry name" value="VF530"/>
    <property type="match status" value="1"/>
</dbReference>
<dbReference type="InterPro" id="IPR036361">
    <property type="entry name" value="SAP_dom_sf"/>
</dbReference>
<proteinExistence type="predicted"/>
<dbReference type="EMBL" id="LR743507">
    <property type="protein sequence ID" value="CAA2107331.1"/>
    <property type="molecule type" value="Genomic_DNA"/>
</dbReference>
<gene>
    <name evidence="2" type="ORF">VVAX_04183</name>
</gene>
<keyword evidence="2" id="KW-0238">DNA-binding</keyword>
<evidence type="ECO:0000256" key="1">
    <source>
        <dbReference type="SAM" id="MobiDB-lite"/>
    </source>
</evidence>
<reference evidence="2" key="1">
    <citation type="submission" date="2019-12" db="EMBL/GenBank/DDBJ databases">
        <authorList>
            <person name="Cremers G."/>
        </authorList>
    </citation>
    <scope>NUCLEOTIDE SEQUENCE</scope>
    <source>
        <strain evidence="2">Vvax</strain>
    </source>
</reference>
<organism evidence="2">
    <name type="scientific">Variovorax paradoxus</name>
    <dbReference type="NCBI Taxonomy" id="34073"/>
    <lineage>
        <taxon>Bacteria</taxon>
        <taxon>Pseudomonadati</taxon>
        <taxon>Pseudomonadota</taxon>
        <taxon>Betaproteobacteria</taxon>
        <taxon>Burkholderiales</taxon>
        <taxon>Comamonadaceae</taxon>
        <taxon>Variovorax</taxon>
    </lineage>
</organism>
<feature type="region of interest" description="Disordered" evidence="1">
    <location>
        <begin position="1"/>
        <end position="32"/>
    </location>
</feature>